<keyword evidence="1" id="KW-0175">Coiled coil</keyword>
<gene>
    <name evidence="2" type="ORF">FB192DRAFT_1423582</name>
</gene>
<dbReference type="Gene3D" id="3.90.1410.10">
    <property type="entry name" value="set domain protein methyltransferase, domain 1"/>
    <property type="match status" value="1"/>
</dbReference>
<protein>
    <submittedName>
        <fullName evidence="2">Uncharacterized protein</fullName>
    </submittedName>
</protein>
<proteinExistence type="predicted"/>
<dbReference type="InterPro" id="IPR046341">
    <property type="entry name" value="SET_dom_sf"/>
</dbReference>
<reference evidence="2 3" key="1">
    <citation type="submission" date="2019-09" db="EMBL/GenBank/DDBJ databases">
        <authorList>
            <consortium name="DOE Joint Genome Institute"/>
            <person name="Mondo S.J."/>
            <person name="Navarro-Mendoza M.I."/>
            <person name="Perez-Arques C."/>
            <person name="Panchal S."/>
            <person name="Nicolas F.E."/>
            <person name="Ganguly P."/>
            <person name="Pangilinan J."/>
            <person name="Grigoriev I."/>
            <person name="Heitman J."/>
            <person name="Sanya K."/>
            <person name="Garre V."/>
        </authorList>
    </citation>
    <scope>NUCLEOTIDE SEQUENCE [LARGE SCALE GENOMIC DNA]</scope>
    <source>
        <strain evidence="2 3">MU402</strain>
    </source>
</reference>
<evidence type="ECO:0000256" key="1">
    <source>
        <dbReference type="SAM" id="Coils"/>
    </source>
</evidence>
<dbReference type="SUPFAM" id="SSF82199">
    <property type="entry name" value="SET domain"/>
    <property type="match status" value="1"/>
</dbReference>
<organism evidence="2 3">
    <name type="scientific">Mucor circinelloides f. lusitanicus</name>
    <name type="common">Mucor racemosus var. lusitanicus</name>
    <dbReference type="NCBI Taxonomy" id="29924"/>
    <lineage>
        <taxon>Eukaryota</taxon>
        <taxon>Fungi</taxon>
        <taxon>Fungi incertae sedis</taxon>
        <taxon>Mucoromycota</taxon>
        <taxon>Mucoromycotina</taxon>
        <taxon>Mucoromycetes</taxon>
        <taxon>Mucorales</taxon>
        <taxon>Mucorineae</taxon>
        <taxon>Mucoraceae</taxon>
        <taxon>Mucor</taxon>
    </lineage>
</organism>
<evidence type="ECO:0000313" key="2">
    <source>
        <dbReference type="EMBL" id="KAF1800088.1"/>
    </source>
</evidence>
<comment type="caution">
    <text evidence="2">The sequence shown here is derived from an EMBL/GenBank/DDBJ whole genome shotgun (WGS) entry which is preliminary data.</text>
</comment>
<sequence>METELYAACTDAHLLDFVGYRNEITMMSMTLALLKSKLHAIKSVDLETEHIPYWQKFALMYRAGQQDVLNATIHKVEEKKRNLIQQIFQDEKEGKIAPCAPFLSIVNPGYFQHAASALELSGQDFITLDSVVMTPKRLLNKDAEFSAIVSANFELEEEADMIMMLCLIRENAKPSSPWRPFFDRVGVSQSATTTPSHPEQDQAELREMYDSMIPAFNEAYPAVFDLDVFSFESFVWADTILNNYSIENPLAIVPL</sequence>
<dbReference type="Proteomes" id="UP000469890">
    <property type="component" value="Unassembled WGS sequence"/>
</dbReference>
<evidence type="ECO:0000313" key="3">
    <source>
        <dbReference type="Proteomes" id="UP000469890"/>
    </source>
</evidence>
<dbReference type="EMBL" id="JAAECE010000006">
    <property type="protein sequence ID" value="KAF1800088.1"/>
    <property type="molecule type" value="Genomic_DNA"/>
</dbReference>
<accession>A0A8H4F0Y6</accession>
<dbReference type="AlphaFoldDB" id="A0A8H4F0Y6"/>
<feature type="coiled-coil region" evidence="1">
    <location>
        <begin position="66"/>
        <end position="93"/>
    </location>
</feature>
<name>A0A8H4F0Y6_MUCCL</name>